<comment type="caution">
    <text evidence="1">The sequence shown here is derived from an EMBL/GenBank/DDBJ whole genome shotgun (WGS) entry which is preliminary data.</text>
</comment>
<dbReference type="AlphaFoldDB" id="A0A9W6EW72"/>
<keyword evidence="2" id="KW-1185">Reference proteome</keyword>
<accession>A0A9W6EW72</accession>
<dbReference type="Proteomes" id="UP001143545">
    <property type="component" value="Unassembled WGS sequence"/>
</dbReference>
<proteinExistence type="predicted"/>
<gene>
    <name evidence="1" type="ORF">NBRC110019_25080</name>
</gene>
<protein>
    <submittedName>
        <fullName evidence="1">Uncharacterized protein</fullName>
    </submittedName>
</protein>
<organism evidence="1 2">
    <name type="scientific">Neptunitalea chrysea</name>
    <dbReference type="NCBI Taxonomy" id="1647581"/>
    <lineage>
        <taxon>Bacteria</taxon>
        <taxon>Pseudomonadati</taxon>
        <taxon>Bacteroidota</taxon>
        <taxon>Flavobacteriia</taxon>
        <taxon>Flavobacteriales</taxon>
        <taxon>Flavobacteriaceae</taxon>
        <taxon>Neptunitalea</taxon>
    </lineage>
</organism>
<name>A0A9W6EW72_9FLAO</name>
<evidence type="ECO:0000313" key="1">
    <source>
        <dbReference type="EMBL" id="GLB53467.1"/>
    </source>
</evidence>
<dbReference type="RefSeq" id="WP_281755443.1">
    <property type="nucleotide sequence ID" value="NZ_BRVP01000018.1"/>
</dbReference>
<sequence>MRPHTPLYCVLLTILCTPVLLFSQNSSTDTISGIFKEPLLFTEVNPLHSFGIFTLDAPLYVGTFKEKGGRFSAGYSMGNTWHPQATVYYPKGLTPNQRTEVNNLFYTKRPAYFEEHSIETETKTLSTDGILQNLNLSYLLQLERKGAFLFTLNTHLLSGGDFPLFYLAGDHFIEQFHDVLGQVDNFGRRLYPSNKAHIEFIDENKNTIRINKGDAFLGTLDTHYWLPIWRKSTPLAFYTLQGGAHLGIPLNSYYPKVSGGVSAALFTRQQIGGKTTLDIALDGLVTHHSLISLKETANIIDRDVRNSFKFYFGFNFYNPKKDKTFFAGMLTNYQDAYLKGSIFSTSQDEYQDLGVSYLRAGDVWEGEEITSSYFPLTKLTPASMYFFSIKTYILLGTRTKNGDFTFTLGEDILSVNNAPDIQYGVSYTFKM</sequence>
<dbReference type="EMBL" id="BRVP01000018">
    <property type="protein sequence ID" value="GLB53467.1"/>
    <property type="molecule type" value="Genomic_DNA"/>
</dbReference>
<reference evidence="1" key="1">
    <citation type="submission" date="2022-07" db="EMBL/GenBank/DDBJ databases">
        <title>Taxonomy of Novel Oxalotrophic and Methylotrophic Bacteria.</title>
        <authorList>
            <person name="Sahin N."/>
            <person name="Tani A."/>
        </authorList>
    </citation>
    <scope>NUCLEOTIDE SEQUENCE</scope>
    <source>
        <strain evidence="1">AM327</strain>
    </source>
</reference>
<evidence type="ECO:0000313" key="2">
    <source>
        <dbReference type="Proteomes" id="UP001143545"/>
    </source>
</evidence>